<organism evidence="8 9">
    <name type="scientific">Rubrivivax rivuli</name>
    <dbReference type="NCBI Taxonomy" id="1862385"/>
    <lineage>
        <taxon>Bacteria</taxon>
        <taxon>Pseudomonadati</taxon>
        <taxon>Pseudomonadota</taxon>
        <taxon>Betaproteobacteria</taxon>
        <taxon>Burkholderiales</taxon>
        <taxon>Sphaerotilaceae</taxon>
        <taxon>Rubrivivax</taxon>
    </lineage>
</organism>
<evidence type="ECO:0000256" key="1">
    <source>
        <dbReference type="ARBA" id="ARBA00004651"/>
    </source>
</evidence>
<keyword evidence="3 7" id="KW-0812">Transmembrane</keyword>
<dbReference type="RefSeq" id="WP_128227215.1">
    <property type="nucleotide sequence ID" value="NZ_SACR01000001.1"/>
</dbReference>
<evidence type="ECO:0000313" key="8">
    <source>
        <dbReference type="EMBL" id="RVU49579.1"/>
    </source>
</evidence>
<dbReference type="EMBL" id="SACR01000001">
    <property type="protein sequence ID" value="RVU49579.1"/>
    <property type="molecule type" value="Genomic_DNA"/>
</dbReference>
<dbReference type="Pfam" id="PF03899">
    <property type="entry name" value="ATP-synt_I"/>
    <property type="match status" value="1"/>
</dbReference>
<evidence type="ECO:0000256" key="5">
    <source>
        <dbReference type="ARBA" id="ARBA00023136"/>
    </source>
</evidence>
<feature type="transmembrane region" description="Helical" evidence="7">
    <location>
        <begin position="76"/>
        <end position="95"/>
    </location>
</feature>
<gene>
    <name evidence="8" type="ORF">EOE66_03205</name>
</gene>
<keyword evidence="9" id="KW-1185">Reference proteome</keyword>
<dbReference type="Proteomes" id="UP000285575">
    <property type="component" value="Unassembled WGS sequence"/>
</dbReference>
<keyword evidence="5 7" id="KW-0472">Membrane</keyword>
<keyword evidence="4 7" id="KW-1133">Transmembrane helix</keyword>
<dbReference type="GO" id="GO:0005886">
    <property type="term" value="C:plasma membrane"/>
    <property type="evidence" value="ECO:0007669"/>
    <property type="project" value="UniProtKB-SubCell"/>
</dbReference>
<feature type="compositionally biased region" description="Basic and acidic residues" evidence="6">
    <location>
        <begin position="1"/>
        <end position="11"/>
    </location>
</feature>
<feature type="transmembrane region" description="Helical" evidence="7">
    <location>
        <begin position="50"/>
        <end position="70"/>
    </location>
</feature>
<evidence type="ECO:0000256" key="7">
    <source>
        <dbReference type="SAM" id="Phobius"/>
    </source>
</evidence>
<comment type="caution">
    <text evidence="8">The sequence shown here is derived from an EMBL/GenBank/DDBJ whole genome shotgun (WGS) entry which is preliminary data.</text>
</comment>
<evidence type="ECO:0000256" key="3">
    <source>
        <dbReference type="ARBA" id="ARBA00022692"/>
    </source>
</evidence>
<feature type="transmembrane region" description="Helical" evidence="7">
    <location>
        <begin position="107"/>
        <end position="133"/>
    </location>
</feature>
<dbReference type="AlphaFoldDB" id="A0A437RS43"/>
<dbReference type="OrthoDB" id="9154947at2"/>
<evidence type="ECO:0000256" key="2">
    <source>
        <dbReference type="ARBA" id="ARBA00022475"/>
    </source>
</evidence>
<evidence type="ECO:0000256" key="6">
    <source>
        <dbReference type="SAM" id="MobiDB-lite"/>
    </source>
</evidence>
<reference evidence="8 9" key="1">
    <citation type="submission" date="2019-01" db="EMBL/GenBank/DDBJ databases">
        <authorList>
            <person name="Chen W.-M."/>
        </authorList>
    </citation>
    <scope>NUCLEOTIDE SEQUENCE [LARGE SCALE GENOMIC DNA]</scope>
    <source>
        <strain evidence="8 9">KYPY4</strain>
    </source>
</reference>
<keyword evidence="2" id="KW-1003">Cell membrane</keyword>
<evidence type="ECO:0000313" key="9">
    <source>
        <dbReference type="Proteomes" id="UP000285575"/>
    </source>
</evidence>
<evidence type="ECO:0000256" key="4">
    <source>
        <dbReference type="ARBA" id="ARBA00022989"/>
    </source>
</evidence>
<feature type="region of interest" description="Disordered" evidence="6">
    <location>
        <begin position="1"/>
        <end position="28"/>
    </location>
</feature>
<proteinExistence type="predicted"/>
<comment type="subcellular location">
    <subcellularLocation>
        <location evidence="1">Cell membrane</location>
        <topology evidence="1">Multi-pass membrane protein</topology>
    </subcellularLocation>
</comment>
<name>A0A437RS43_9BURK</name>
<protein>
    <submittedName>
        <fullName evidence="8">ATP synthase subunit I</fullName>
    </submittedName>
</protein>
<sequence length="168" mass="18021">MAIERHTRNDRWDDEENEAAGTAAGQKKFQPLSREEAQALRAIDPPLSPWRVIGVQAAVGGVVALLALLITGRSDAGWSALYGAATVVIPGALMARGMTSRLSSMSPAASAVSFMLWEAVKIAVSLAMLALAPKLVQPLSWPALLVGLVLCMKVYWLALSWRGRKVSR</sequence>
<accession>A0A437RS43</accession>
<feature type="transmembrane region" description="Helical" evidence="7">
    <location>
        <begin position="139"/>
        <end position="159"/>
    </location>
</feature>
<dbReference type="InterPro" id="IPR005598">
    <property type="entry name" value="ATP_synth_I"/>
</dbReference>